<dbReference type="Gene3D" id="3.40.50.300">
    <property type="entry name" value="P-loop containing nucleotide triphosphate hydrolases"/>
    <property type="match status" value="1"/>
</dbReference>
<keyword evidence="3" id="KW-1185">Reference proteome</keyword>
<protein>
    <submittedName>
        <fullName evidence="2">Nucleoside kinase</fullName>
    </submittedName>
</protein>
<dbReference type="AlphaFoldDB" id="A0A926I1U2"/>
<accession>A0A926I1U2</accession>
<dbReference type="Proteomes" id="UP000657006">
    <property type="component" value="Unassembled WGS sequence"/>
</dbReference>
<comment type="caution">
    <text evidence="2">The sequence shown here is derived from an EMBL/GenBank/DDBJ whole genome shotgun (WGS) entry which is preliminary data.</text>
</comment>
<gene>
    <name evidence="2" type="ORF">H8730_09510</name>
</gene>
<organism evidence="2 3">
    <name type="scientific">Bianquea renquensis</name>
    <dbReference type="NCBI Taxonomy" id="2763661"/>
    <lineage>
        <taxon>Bacteria</taxon>
        <taxon>Bacillati</taxon>
        <taxon>Bacillota</taxon>
        <taxon>Clostridia</taxon>
        <taxon>Eubacteriales</taxon>
        <taxon>Bianqueaceae</taxon>
        <taxon>Bianquea</taxon>
    </lineage>
</organism>
<dbReference type="SUPFAM" id="SSF55186">
    <property type="entry name" value="ThrRS/AlaRS common domain"/>
    <property type="match status" value="1"/>
</dbReference>
<dbReference type="RefSeq" id="WP_177720104.1">
    <property type="nucleotide sequence ID" value="NZ_JACRSQ010000012.1"/>
</dbReference>
<dbReference type="InterPro" id="IPR006083">
    <property type="entry name" value="PRK/URK"/>
</dbReference>
<reference evidence="2" key="1">
    <citation type="submission" date="2020-08" db="EMBL/GenBank/DDBJ databases">
        <title>Genome public.</title>
        <authorList>
            <person name="Liu C."/>
            <person name="Sun Q."/>
        </authorList>
    </citation>
    <scope>NUCLEOTIDE SEQUENCE</scope>
    <source>
        <strain evidence="2">NSJ-32</strain>
    </source>
</reference>
<dbReference type="PANTHER" id="PTHR10285">
    <property type="entry name" value="URIDINE KINASE"/>
    <property type="match status" value="1"/>
</dbReference>
<feature type="domain" description="AAA+ ATPase" evidence="1">
    <location>
        <begin position="295"/>
        <end position="465"/>
    </location>
</feature>
<evidence type="ECO:0000259" key="1">
    <source>
        <dbReference type="SMART" id="SM00382"/>
    </source>
</evidence>
<dbReference type="Gene3D" id="3.30.980.10">
    <property type="entry name" value="Threonyl-trna Synthetase, Chain A, domain 2"/>
    <property type="match status" value="1"/>
</dbReference>
<evidence type="ECO:0000313" key="2">
    <source>
        <dbReference type="EMBL" id="MBC8543783.1"/>
    </source>
</evidence>
<dbReference type="InterPro" id="IPR018163">
    <property type="entry name" value="Thr/Ala-tRNA-synth_IIc_edit"/>
</dbReference>
<keyword evidence="2" id="KW-0418">Kinase</keyword>
<dbReference type="Pfam" id="PF00485">
    <property type="entry name" value="PRK"/>
    <property type="match status" value="1"/>
</dbReference>
<dbReference type="InterPro" id="IPR027417">
    <property type="entry name" value="P-loop_NTPase"/>
</dbReference>
<dbReference type="GO" id="GO:0016301">
    <property type="term" value="F:kinase activity"/>
    <property type="evidence" value="ECO:0007669"/>
    <property type="project" value="UniProtKB-KW"/>
</dbReference>
<sequence>MKQIHVQLGQEEILCQSGISLLELSRERQRPGASPIMMAKVNGKLRELPFQLDEDCSVEFLDMEHPDGYRVYRRTVYYLFIRSAHEVLGRQIQIKIRHSIGHGSYCEIWRRKEEEQADCQPWITEKEVADIRSRMWEIVHNNEPIIKKVYPLEEAMDLFEEAGMDAKARLFRYRRFSTVNLYEFGEEKDYFYGFMLPESGSIQFFDLIPYKEGVILLMPEKESPHRVPAFAPSEKLFQVFQQSKAWSRILEVEDVGALNDSIAKGTIQELIHVSEALHAKRIANIAEEIKRRSNRIKLVLIAGPSSSGKTTFARKLSIQLRAEGMRPHMISVDNYFVDRDKTPLDQYGKPDFESLEAIDTAQFNEDIVRLMKGETVGIPYYNFKTGKRDDRSNVFSMGPRDILVVEGIHGLNEKLSEMIPRDSKFKIYISALTLINIDDHNRIPTTDGRLLRRMVRDNLYRGASAATTISMWPSVRRGEESNIFPFQEEADVMFNSAHIYELAVLKQYAEPLLFDIGRYEPEYGEARRLIKFLDYFLGVSSEMVPNNSIIREFIGGSVYEI</sequence>
<keyword evidence="2" id="KW-0808">Transferase</keyword>
<dbReference type="SUPFAM" id="SSF52540">
    <property type="entry name" value="P-loop containing nucleoside triphosphate hydrolases"/>
    <property type="match status" value="1"/>
</dbReference>
<dbReference type="PRINTS" id="PR00988">
    <property type="entry name" value="URIDINKINASE"/>
</dbReference>
<dbReference type="CDD" id="cd02028">
    <property type="entry name" value="UMPK_like"/>
    <property type="match status" value="1"/>
</dbReference>
<proteinExistence type="predicted"/>
<dbReference type="SMART" id="SM00382">
    <property type="entry name" value="AAA"/>
    <property type="match status" value="1"/>
</dbReference>
<dbReference type="InterPro" id="IPR003593">
    <property type="entry name" value="AAA+_ATPase"/>
</dbReference>
<dbReference type="EMBL" id="JACRSQ010000012">
    <property type="protein sequence ID" value="MBC8543783.1"/>
    <property type="molecule type" value="Genomic_DNA"/>
</dbReference>
<dbReference type="GO" id="GO:0005524">
    <property type="term" value="F:ATP binding"/>
    <property type="evidence" value="ECO:0007669"/>
    <property type="project" value="InterPro"/>
</dbReference>
<name>A0A926I1U2_9FIRM</name>
<evidence type="ECO:0000313" key="3">
    <source>
        <dbReference type="Proteomes" id="UP000657006"/>
    </source>
</evidence>